<keyword evidence="7" id="KW-1185">Reference proteome</keyword>
<dbReference type="GO" id="GO:0005774">
    <property type="term" value="C:vacuolar membrane"/>
    <property type="evidence" value="ECO:0007669"/>
    <property type="project" value="TreeGrafter"/>
</dbReference>
<feature type="transmembrane region" description="Helical" evidence="5">
    <location>
        <begin position="439"/>
        <end position="457"/>
    </location>
</feature>
<dbReference type="GO" id="GO:0015179">
    <property type="term" value="F:L-amino acid transmembrane transporter activity"/>
    <property type="evidence" value="ECO:0007669"/>
    <property type="project" value="TreeGrafter"/>
</dbReference>
<keyword evidence="3 5" id="KW-1133">Transmembrane helix</keyword>
<evidence type="ECO:0000256" key="2">
    <source>
        <dbReference type="ARBA" id="ARBA00022692"/>
    </source>
</evidence>
<evidence type="ECO:0000313" key="7">
    <source>
        <dbReference type="Proteomes" id="UP000504635"/>
    </source>
</evidence>
<protein>
    <submittedName>
        <fullName evidence="8 9">Proton-coupled amino acid transporter-like protein CG1139 isoform X2</fullName>
    </submittedName>
</protein>
<dbReference type="OrthoDB" id="1684102at2759"/>
<name>A0A6J2YWE6_SITOR</name>
<dbReference type="PANTHER" id="PTHR22950:SF494">
    <property type="entry name" value="GH04538P"/>
    <property type="match status" value="1"/>
</dbReference>
<dbReference type="RefSeq" id="XP_030767597.1">
    <property type="nucleotide sequence ID" value="XM_030911737.1"/>
</dbReference>
<keyword evidence="2 5" id="KW-0812">Transmembrane</keyword>
<gene>
    <name evidence="8 9" type="primary">LOC115891292</name>
</gene>
<dbReference type="Pfam" id="PF01490">
    <property type="entry name" value="Aa_trans"/>
    <property type="match status" value="1"/>
</dbReference>
<dbReference type="InterPro" id="IPR013057">
    <property type="entry name" value="AA_transpt_TM"/>
</dbReference>
<dbReference type="PANTHER" id="PTHR22950">
    <property type="entry name" value="AMINO ACID TRANSPORTER"/>
    <property type="match status" value="1"/>
</dbReference>
<reference evidence="8 9" key="1">
    <citation type="submission" date="2025-04" db="UniProtKB">
        <authorList>
            <consortium name="RefSeq"/>
        </authorList>
    </citation>
    <scope>IDENTIFICATION</scope>
    <source>
        <tissue evidence="8 9">Gonads</tissue>
    </source>
</reference>
<comment type="subcellular location">
    <subcellularLocation>
        <location evidence="1">Membrane</location>
        <topology evidence="1">Multi-pass membrane protein</topology>
    </subcellularLocation>
</comment>
<feature type="transmembrane region" description="Helical" evidence="5">
    <location>
        <begin position="253"/>
        <end position="273"/>
    </location>
</feature>
<accession>A0A6J2YWE6</accession>
<feature type="domain" description="Amino acid transporter transmembrane" evidence="6">
    <location>
        <begin position="52"/>
        <end position="452"/>
    </location>
</feature>
<organism evidence="7 8">
    <name type="scientific">Sitophilus oryzae</name>
    <name type="common">Rice weevil</name>
    <name type="synonym">Curculio oryzae</name>
    <dbReference type="NCBI Taxonomy" id="7048"/>
    <lineage>
        <taxon>Eukaryota</taxon>
        <taxon>Metazoa</taxon>
        <taxon>Ecdysozoa</taxon>
        <taxon>Arthropoda</taxon>
        <taxon>Hexapoda</taxon>
        <taxon>Insecta</taxon>
        <taxon>Pterygota</taxon>
        <taxon>Neoptera</taxon>
        <taxon>Endopterygota</taxon>
        <taxon>Coleoptera</taxon>
        <taxon>Polyphaga</taxon>
        <taxon>Cucujiformia</taxon>
        <taxon>Curculionidae</taxon>
        <taxon>Dryophthorinae</taxon>
        <taxon>Sitophilus</taxon>
    </lineage>
</organism>
<evidence type="ECO:0000256" key="4">
    <source>
        <dbReference type="ARBA" id="ARBA00023136"/>
    </source>
</evidence>
<feature type="transmembrane region" description="Helical" evidence="5">
    <location>
        <begin position="374"/>
        <end position="392"/>
    </location>
</feature>
<dbReference type="AlphaFoldDB" id="A0A6J2YWE6"/>
<feature type="transmembrane region" description="Helical" evidence="5">
    <location>
        <begin position="398"/>
        <end position="418"/>
    </location>
</feature>
<dbReference type="RefSeq" id="XP_030767598.1">
    <property type="nucleotide sequence ID" value="XM_030911738.1"/>
</dbReference>
<proteinExistence type="predicted"/>
<feature type="transmembrane region" description="Helical" evidence="5">
    <location>
        <begin position="331"/>
        <end position="353"/>
    </location>
</feature>
<feature type="transmembrane region" description="Helical" evidence="5">
    <location>
        <begin position="81"/>
        <end position="105"/>
    </location>
</feature>
<evidence type="ECO:0000259" key="6">
    <source>
        <dbReference type="Pfam" id="PF01490"/>
    </source>
</evidence>
<dbReference type="GeneID" id="115891292"/>
<sequence length="459" mass="50805">MEQKETYVPNTDIFTSKTILVDDKNIKLQTTDPEYIIEKTYDPYKNRDLDHPNSFLGAFLHLVKGSLGTGILAVPRAFKSAGLLVGTIGAILIGILCTHAIHLLVKASHKVCIKNKLPSLGYSDTAKEVFLHGPKSIQKYAPFAKGFVEIALMSTYYLSNAVYIVFISVSLTKLFSYYYPEIAWWDHYIFKLIILLPLLGLCQIREIKHMVPFSFIANIMLAVAFGITAYYTVSGLPSGGQSDAKLATSLSGIPSFLSTVLFAMEGIGTIMPVENSMTEPKFLGWNGVLNCAMVLIVALFTVIGFLGYYRYGEDTEVTITKNLPDDEIPAQIVQAAISVSVFFTFMLIFFVPADIMWRKLKGKISEEKHNISQIILRVVMLVLITGVAIAGGEHLGGLIDLIGAIFFSSLGFFVPALLDTIVDLEEGWGIFHWRLIKNIFIMLLAIFALVCGSYYAVVN</sequence>
<feature type="transmembrane region" description="Helical" evidence="5">
    <location>
        <begin position="185"/>
        <end position="204"/>
    </location>
</feature>
<feature type="transmembrane region" description="Helical" evidence="5">
    <location>
        <begin position="211"/>
        <end position="233"/>
    </location>
</feature>
<keyword evidence="4 5" id="KW-0472">Membrane</keyword>
<evidence type="ECO:0000313" key="9">
    <source>
        <dbReference type="RefSeq" id="XP_030767598.1"/>
    </source>
</evidence>
<feature type="transmembrane region" description="Helical" evidence="5">
    <location>
        <begin position="285"/>
        <end position="311"/>
    </location>
</feature>
<evidence type="ECO:0000256" key="3">
    <source>
        <dbReference type="ARBA" id="ARBA00022989"/>
    </source>
</evidence>
<feature type="transmembrane region" description="Helical" evidence="5">
    <location>
        <begin position="55"/>
        <end position="75"/>
    </location>
</feature>
<evidence type="ECO:0000256" key="1">
    <source>
        <dbReference type="ARBA" id="ARBA00004141"/>
    </source>
</evidence>
<dbReference type="Proteomes" id="UP000504635">
    <property type="component" value="Unplaced"/>
</dbReference>
<evidence type="ECO:0000256" key="5">
    <source>
        <dbReference type="SAM" id="Phobius"/>
    </source>
</evidence>
<evidence type="ECO:0000313" key="8">
    <source>
        <dbReference type="RefSeq" id="XP_030767597.1"/>
    </source>
</evidence>